<dbReference type="AlphaFoldDB" id="A0A346NHV9"/>
<evidence type="ECO:0008006" key="3">
    <source>
        <dbReference type="Google" id="ProtNLM"/>
    </source>
</evidence>
<dbReference type="KEGG" id="salm:D0Y50_01260"/>
<organism evidence="1 2">
    <name type="scientific">Salinimonas sediminis</name>
    <dbReference type="NCBI Taxonomy" id="2303538"/>
    <lineage>
        <taxon>Bacteria</taxon>
        <taxon>Pseudomonadati</taxon>
        <taxon>Pseudomonadota</taxon>
        <taxon>Gammaproteobacteria</taxon>
        <taxon>Alteromonadales</taxon>
        <taxon>Alteromonadaceae</taxon>
        <taxon>Alteromonas/Salinimonas group</taxon>
        <taxon>Salinimonas</taxon>
    </lineage>
</organism>
<sequence>MCNNHADRDACIVEKVKRRYSFLKVQHKLQTVSHIHQFNCAVSSITVRWYDTPAPMVWVQTATSSQLMFNVAQGSGLTYENKRSRLWVHGQKAMIWVANQMPHQECERVTS</sequence>
<name>A0A346NHV9_9ALTE</name>
<dbReference type="EMBL" id="CP031769">
    <property type="protein sequence ID" value="AXR05116.1"/>
    <property type="molecule type" value="Genomic_DNA"/>
</dbReference>
<reference evidence="1 2" key="1">
    <citation type="submission" date="2018-08" db="EMBL/GenBank/DDBJ databases">
        <title>Salinimonas sediminis sp. nov., a piezophilic bacterium isolated from a deep-sea sediment sample from the New Britain Trench.</title>
        <authorList>
            <person name="Cao J."/>
        </authorList>
    </citation>
    <scope>NUCLEOTIDE SEQUENCE [LARGE SCALE GENOMIC DNA]</scope>
    <source>
        <strain evidence="1 2">N102</strain>
    </source>
</reference>
<dbReference type="Gene3D" id="2.40.128.200">
    <property type="match status" value="1"/>
</dbReference>
<proteinExistence type="predicted"/>
<dbReference type="InterPro" id="IPR036328">
    <property type="entry name" value="MliC_sf"/>
</dbReference>
<keyword evidence="2" id="KW-1185">Reference proteome</keyword>
<evidence type="ECO:0000313" key="2">
    <source>
        <dbReference type="Proteomes" id="UP000262073"/>
    </source>
</evidence>
<dbReference type="SUPFAM" id="SSF141488">
    <property type="entry name" value="YdhA-like"/>
    <property type="match status" value="1"/>
</dbReference>
<gene>
    <name evidence="1" type="ORF">D0Y50_01260</name>
</gene>
<dbReference type="Proteomes" id="UP000262073">
    <property type="component" value="Chromosome"/>
</dbReference>
<accession>A0A346NHV9</accession>
<protein>
    <recommendedName>
        <fullName evidence="3">C-type lysozyme inhibitor domain-containing protein</fullName>
    </recommendedName>
</protein>
<evidence type="ECO:0000313" key="1">
    <source>
        <dbReference type="EMBL" id="AXR05116.1"/>
    </source>
</evidence>